<sequence length="70" mass="7828">MKKKLECAKGKWADELPSILCEDRTTPKGTTRHTLFSLVYGCEAVIPTKVKVPTARYGLMTEDKNQSELA</sequence>
<keyword evidence="2" id="KW-1185">Reference proteome</keyword>
<reference evidence="1" key="1">
    <citation type="journal article" date="2017" name="Nature">
        <title>The genome of Chenopodium quinoa.</title>
        <authorList>
            <person name="Jarvis D.E."/>
            <person name="Ho Y.S."/>
            <person name="Lightfoot D.J."/>
            <person name="Schmoeckel S.M."/>
            <person name="Li B."/>
            <person name="Borm T.J.A."/>
            <person name="Ohyanagi H."/>
            <person name="Mineta K."/>
            <person name="Michell C.T."/>
            <person name="Saber N."/>
            <person name="Kharbatia N.M."/>
            <person name="Rupper R.R."/>
            <person name="Sharp A.R."/>
            <person name="Dally N."/>
            <person name="Boughton B.A."/>
            <person name="Woo Y.H."/>
            <person name="Gao G."/>
            <person name="Schijlen E.G.W.M."/>
            <person name="Guo X."/>
            <person name="Momin A.A."/>
            <person name="Negrao S."/>
            <person name="Al-Babili S."/>
            <person name="Gehring C."/>
            <person name="Roessner U."/>
            <person name="Jung C."/>
            <person name="Murphy K."/>
            <person name="Arold S.T."/>
            <person name="Gojobori T."/>
            <person name="van der Linden C.G."/>
            <person name="van Loo E.N."/>
            <person name="Jellen E.N."/>
            <person name="Maughan P.J."/>
            <person name="Tester M."/>
        </authorList>
    </citation>
    <scope>NUCLEOTIDE SEQUENCE [LARGE SCALE GENOMIC DNA]</scope>
    <source>
        <strain evidence="1">cv. PI 614886</strain>
    </source>
</reference>
<proteinExistence type="predicted"/>
<dbReference type="EnsemblPlants" id="AUR62026445-RA">
    <property type="protein sequence ID" value="AUR62026445-RA:cds"/>
    <property type="gene ID" value="AUR62026445"/>
</dbReference>
<accession>A0A803MBH8</accession>
<organism evidence="1 2">
    <name type="scientific">Chenopodium quinoa</name>
    <name type="common">Quinoa</name>
    <dbReference type="NCBI Taxonomy" id="63459"/>
    <lineage>
        <taxon>Eukaryota</taxon>
        <taxon>Viridiplantae</taxon>
        <taxon>Streptophyta</taxon>
        <taxon>Embryophyta</taxon>
        <taxon>Tracheophyta</taxon>
        <taxon>Spermatophyta</taxon>
        <taxon>Magnoliopsida</taxon>
        <taxon>eudicotyledons</taxon>
        <taxon>Gunneridae</taxon>
        <taxon>Pentapetalae</taxon>
        <taxon>Caryophyllales</taxon>
        <taxon>Chenopodiaceae</taxon>
        <taxon>Chenopodioideae</taxon>
        <taxon>Atripliceae</taxon>
        <taxon>Chenopodium</taxon>
    </lineage>
</organism>
<evidence type="ECO:0000313" key="1">
    <source>
        <dbReference type="EnsemblPlants" id="AUR62026445-RA:cds"/>
    </source>
</evidence>
<protein>
    <submittedName>
        <fullName evidence="1">Uncharacterized protein</fullName>
    </submittedName>
</protein>
<dbReference type="PANTHER" id="PTHR48475:SF2">
    <property type="entry name" value="RIBONUCLEASE H"/>
    <property type="match status" value="1"/>
</dbReference>
<name>A0A803MBH8_CHEQI</name>
<reference evidence="1" key="2">
    <citation type="submission" date="2021-03" db="UniProtKB">
        <authorList>
            <consortium name="EnsemblPlants"/>
        </authorList>
    </citation>
    <scope>IDENTIFICATION</scope>
</reference>
<dbReference type="AlphaFoldDB" id="A0A803MBH8"/>
<dbReference type="Proteomes" id="UP000596660">
    <property type="component" value="Unplaced"/>
</dbReference>
<dbReference type="Gramene" id="AUR62026445-RA">
    <property type="protein sequence ID" value="AUR62026445-RA:cds"/>
    <property type="gene ID" value="AUR62026445"/>
</dbReference>
<dbReference type="PANTHER" id="PTHR48475">
    <property type="entry name" value="RIBONUCLEASE H"/>
    <property type="match status" value="1"/>
</dbReference>
<evidence type="ECO:0000313" key="2">
    <source>
        <dbReference type="Proteomes" id="UP000596660"/>
    </source>
</evidence>